<gene>
    <name evidence="1" type="ORF">TISLANDTSLP1_10430</name>
</gene>
<dbReference type="Proteomes" id="UP001144297">
    <property type="component" value="Unassembled WGS sequence"/>
</dbReference>
<name>A0A9W6GFS3_9BACT</name>
<protein>
    <recommendedName>
        <fullName evidence="3">Ribbon-helix-helix protein CopG domain-containing protein</fullName>
    </recommendedName>
</protein>
<proteinExistence type="predicted"/>
<keyword evidence="2" id="KW-1185">Reference proteome</keyword>
<evidence type="ECO:0000313" key="1">
    <source>
        <dbReference type="EMBL" id="GLI53350.1"/>
    </source>
</evidence>
<comment type="caution">
    <text evidence="1">The sequence shown here is derived from an EMBL/GenBank/DDBJ whole genome shotgun (WGS) entry which is preliminary data.</text>
</comment>
<dbReference type="AlphaFoldDB" id="A0A9W6GFS3"/>
<dbReference type="EMBL" id="BSDX01000001">
    <property type="protein sequence ID" value="GLI53350.1"/>
    <property type="molecule type" value="Genomic_DNA"/>
</dbReference>
<reference evidence="1" key="1">
    <citation type="submission" date="2022-12" db="EMBL/GenBank/DDBJ databases">
        <title>Reference genome sequencing for broad-spectrum identification of bacterial and archaeal isolates by mass spectrometry.</title>
        <authorList>
            <person name="Sekiguchi Y."/>
            <person name="Tourlousse D.M."/>
        </authorList>
    </citation>
    <scope>NUCLEOTIDE SEQUENCE</scope>
    <source>
        <strain evidence="1">TSL-P1</strain>
    </source>
</reference>
<accession>A0A9W6GFS3</accession>
<dbReference type="GO" id="GO:0006355">
    <property type="term" value="P:regulation of DNA-templated transcription"/>
    <property type="evidence" value="ECO:0007669"/>
    <property type="project" value="InterPro"/>
</dbReference>
<evidence type="ECO:0000313" key="2">
    <source>
        <dbReference type="Proteomes" id="UP001144297"/>
    </source>
</evidence>
<sequence>MKRKGTNVRMLENFREELFSIAQSMGRTLSEVVREAVEEWIMGRKRIKK</sequence>
<evidence type="ECO:0008006" key="3">
    <source>
        <dbReference type="Google" id="ProtNLM"/>
    </source>
</evidence>
<dbReference type="SUPFAM" id="SSF47598">
    <property type="entry name" value="Ribbon-helix-helix"/>
    <property type="match status" value="1"/>
</dbReference>
<organism evidence="1 2">
    <name type="scientific">Thermodesulfovibrio yellowstonii</name>
    <dbReference type="NCBI Taxonomy" id="28262"/>
    <lineage>
        <taxon>Bacteria</taxon>
        <taxon>Pseudomonadati</taxon>
        <taxon>Nitrospirota</taxon>
        <taxon>Thermodesulfovibrionia</taxon>
        <taxon>Thermodesulfovibrionales</taxon>
        <taxon>Thermodesulfovibrionaceae</taxon>
        <taxon>Thermodesulfovibrio</taxon>
    </lineage>
</organism>
<dbReference type="InterPro" id="IPR010985">
    <property type="entry name" value="Ribbon_hlx_hlx"/>
</dbReference>